<reference evidence="2 3" key="1">
    <citation type="journal article" date="2019" name="Int. J. Syst. Evol. Microbiol.">
        <title>The Global Catalogue of Microorganisms (GCM) 10K type strain sequencing project: providing services to taxonomists for standard genome sequencing and annotation.</title>
        <authorList>
            <consortium name="The Broad Institute Genomics Platform"/>
            <consortium name="The Broad Institute Genome Sequencing Center for Infectious Disease"/>
            <person name="Wu L."/>
            <person name="Ma J."/>
        </authorList>
    </citation>
    <scope>NUCLEOTIDE SEQUENCE [LARGE SCALE GENOMIC DNA]</scope>
    <source>
        <strain evidence="2 3">JCM 13250</strain>
    </source>
</reference>
<keyword evidence="1" id="KW-0472">Membrane</keyword>
<feature type="transmembrane region" description="Helical" evidence="1">
    <location>
        <begin position="116"/>
        <end position="142"/>
    </location>
</feature>
<dbReference type="Pfam" id="PF01066">
    <property type="entry name" value="CDP-OH_P_transf"/>
    <property type="match status" value="1"/>
</dbReference>
<feature type="transmembrane region" description="Helical" evidence="1">
    <location>
        <begin position="162"/>
        <end position="184"/>
    </location>
</feature>
<sequence length="221" mass="22520">MGTPRLNLPWNSDDDGGTAVPLVALTGGIGWGTNRLGRLLGRVRTAPWLLRTIAIVGSVLALPVAAYRGGAPAVAAALVLVAAVAGTLDGPVAVNTRRLTRLGVVYDPVTDRVCEICWLAVFWMLGAPAGAVVASGVLTGLFEYIRARAVLVGMTGRGVATIGGRGVRVAVVVLGLVAAGLGGLTNDDLVPGIGTVTVFVWAALAFVGLIRLVTVVHETLG</sequence>
<feature type="transmembrane region" description="Helical" evidence="1">
    <location>
        <begin position="48"/>
        <end position="67"/>
    </location>
</feature>
<gene>
    <name evidence="2" type="ORF">GCM10009682_04020</name>
</gene>
<protein>
    <submittedName>
        <fullName evidence="2">CDP-alcohol phosphatidyltransferase family protein</fullName>
    </submittedName>
</protein>
<accession>A0ABN2LEW6</accession>
<comment type="caution">
    <text evidence="2">The sequence shown here is derived from an EMBL/GenBank/DDBJ whole genome shotgun (WGS) entry which is preliminary data.</text>
</comment>
<dbReference type="RefSeq" id="WP_344125549.1">
    <property type="nucleotide sequence ID" value="NZ_BAAALT010000007.1"/>
</dbReference>
<dbReference type="EMBL" id="BAAALT010000007">
    <property type="protein sequence ID" value="GAA1785160.1"/>
    <property type="molecule type" value="Genomic_DNA"/>
</dbReference>
<dbReference type="InterPro" id="IPR000462">
    <property type="entry name" value="CDP-OH_P_trans"/>
</dbReference>
<evidence type="ECO:0000313" key="3">
    <source>
        <dbReference type="Proteomes" id="UP001500218"/>
    </source>
</evidence>
<keyword evidence="1" id="KW-0812">Transmembrane</keyword>
<dbReference type="Proteomes" id="UP001500218">
    <property type="component" value="Unassembled WGS sequence"/>
</dbReference>
<evidence type="ECO:0000256" key="1">
    <source>
        <dbReference type="SAM" id="Phobius"/>
    </source>
</evidence>
<proteinExistence type="predicted"/>
<feature type="transmembrane region" description="Helical" evidence="1">
    <location>
        <begin position="73"/>
        <end position="95"/>
    </location>
</feature>
<feature type="transmembrane region" description="Helical" evidence="1">
    <location>
        <begin position="196"/>
        <end position="216"/>
    </location>
</feature>
<keyword evidence="3" id="KW-1185">Reference proteome</keyword>
<evidence type="ECO:0000313" key="2">
    <source>
        <dbReference type="EMBL" id="GAA1785160.1"/>
    </source>
</evidence>
<keyword evidence="1" id="KW-1133">Transmembrane helix</keyword>
<dbReference type="Gene3D" id="1.20.120.1760">
    <property type="match status" value="1"/>
</dbReference>
<name>A0ABN2LEW6_9ACTN</name>
<organism evidence="2 3">
    <name type="scientific">Luedemannella flava</name>
    <dbReference type="NCBI Taxonomy" id="349316"/>
    <lineage>
        <taxon>Bacteria</taxon>
        <taxon>Bacillati</taxon>
        <taxon>Actinomycetota</taxon>
        <taxon>Actinomycetes</taxon>
        <taxon>Micromonosporales</taxon>
        <taxon>Micromonosporaceae</taxon>
        <taxon>Luedemannella</taxon>
    </lineage>
</organism>
<dbReference type="InterPro" id="IPR043130">
    <property type="entry name" value="CDP-OH_PTrfase_TM_dom"/>
</dbReference>